<keyword evidence="3" id="KW-0813">Transport</keyword>
<evidence type="ECO:0000256" key="5">
    <source>
        <dbReference type="SAM" id="SignalP"/>
    </source>
</evidence>
<evidence type="ECO:0000256" key="1">
    <source>
        <dbReference type="ARBA" id="ARBA00004418"/>
    </source>
</evidence>
<dbReference type="PANTHER" id="PTHR30290:SF9">
    <property type="entry name" value="OLIGOPEPTIDE-BINDING PROTEIN APPA"/>
    <property type="match status" value="1"/>
</dbReference>
<dbReference type="Proteomes" id="UP001595593">
    <property type="component" value="Unassembled WGS sequence"/>
</dbReference>
<feature type="domain" description="Solute-binding protein family 5" evidence="6">
    <location>
        <begin position="73"/>
        <end position="451"/>
    </location>
</feature>
<name>A0ABV7FZZ1_9PROT</name>
<dbReference type="InterPro" id="IPR039424">
    <property type="entry name" value="SBP_5"/>
</dbReference>
<dbReference type="PIRSF" id="PIRSF002741">
    <property type="entry name" value="MppA"/>
    <property type="match status" value="1"/>
</dbReference>
<accession>A0ABV7FZZ1</accession>
<protein>
    <submittedName>
        <fullName evidence="7">ABC transporter substrate-binding protein</fullName>
    </submittedName>
</protein>
<reference evidence="8" key="1">
    <citation type="journal article" date="2019" name="Int. J. Syst. Evol. Microbiol.">
        <title>The Global Catalogue of Microorganisms (GCM) 10K type strain sequencing project: providing services to taxonomists for standard genome sequencing and annotation.</title>
        <authorList>
            <consortium name="The Broad Institute Genomics Platform"/>
            <consortium name="The Broad Institute Genome Sequencing Center for Infectious Disease"/>
            <person name="Wu L."/>
            <person name="Ma J."/>
        </authorList>
    </citation>
    <scope>NUCLEOTIDE SEQUENCE [LARGE SCALE GENOMIC DNA]</scope>
    <source>
        <strain evidence="8">KCTC 52094</strain>
    </source>
</reference>
<evidence type="ECO:0000259" key="6">
    <source>
        <dbReference type="Pfam" id="PF00496"/>
    </source>
</evidence>
<feature type="chain" id="PRO_5045926703" evidence="5">
    <location>
        <begin position="27"/>
        <end position="537"/>
    </location>
</feature>
<sequence length="537" mass="57805">MLGLNRCKALAVGASLLLLPSLAGQAASPPGTLTIGVEAPFGIDPHFLFVGPNMAAARQVYDSLINRDSESRFVPGLVESFQTTDEHTWLLKLRRGVVFHDGSAFTAEDVAFSIARVSAVPNNPGPYISNLRTIASVEVVDPYTVRIRTDRPNPTLMGQLTNIFVVSHNAARGDGSPAGASTADFNNGKAAIGTGPYRLLAMRGSEGMSLVRNSTYWGSPAAYEKVEIRVIGSDASRLAALLSGDVDLIESVPPSDVARLEGDRRVTVFRRNSDRIMYLIPHAGAEKLAMLLDADGKPLTINPLRDVRVRRALSMALDRAALADRALDGQAVATGQMVPQQFGAFDPDFPAPAADPEGARLLLAEAGYPRGFGLTIGCSNNRFVNDARVCQAVGQMLTRAGFQAKVEAMPSTVFFPRTVEGKNDFPLMLYGLSLSSSRDASYILSTAVHSRNVREAYGQGNRGSFADPELDRAIQAAVSYSGSDREERLREVMHRAIEAAAIIPMYNQVTLVAARKGVVYVPRMDEQMLAQQAEPAQ</sequence>
<dbReference type="PANTHER" id="PTHR30290">
    <property type="entry name" value="PERIPLASMIC BINDING COMPONENT OF ABC TRANSPORTER"/>
    <property type="match status" value="1"/>
</dbReference>
<evidence type="ECO:0000313" key="7">
    <source>
        <dbReference type="EMBL" id="MFC3124390.1"/>
    </source>
</evidence>
<feature type="signal peptide" evidence="5">
    <location>
        <begin position="1"/>
        <end position="26"/>
    </location>
</feature>
<evidence type="ECO:0000256" key="3">
    <source>
        <dbReference type="ARBA" id="ARBA00022448"/>
    </source>
</evidence>
<dbReference type="Gene3D" id="3.40.190.10">
    <property type="entry name" value="Periplasmic binding protein-like II"/>
    <property type="match status" value="1"/>
</dbReference>
<keyword evidence="8" id="KW-1185">Reference proteome</keyword>
<dbReference type="Pfam" id="PF00496">
    <property type="entry name" value="SBP_bac_5"/>
    <property type="match status" value="1"/>
</dbReference>
<comment type="subcellular location">
    <subcellularLocation>
        <location evidence="1">Periplasm</location>
    </subcellularLocation>
</comment>
<proteinExistence type="inferred from homology"/>
<gene>
    <name evidence="7" type="ORF">ACFOD4_04890</name>
</gene>
<dbReference type="Gene3D" id="3.10.105.10">
    <property type="entry name" value="Dipeptide-binding Protein, Domain 3"/>
    <property type="match status" value="1"/>
</dbReference>
<evidence type="ECO:0000256" key="4">
    <source>
        <dbReference type="ARBA" id="ARBA00022729"/>
    </source>
</evidence>
<evidence type="ECO:0000256" key="2">
    <source>
        <dbReference type="ARBA" id="ARBA00005695"/>
    </source>
</evidence>
<dbReference type="CDD" id="cd08498">
    <property type="entry name" value="PBP2_NikA_DppA_OppA_like_2"/>
    <property type="match status" value="1"/>
</dbReference>
<dbReference type="SUPFAM" id="SSF53850">
    <property type="entry name" value="Periplasmic binding protein-like II"/>
    <property type="match status" value="1"/>
</dbReference>
<keyword evidence="4 5" id="KW-0732">Signal</keyword>
<comment type="caution">
    <text evidence="7">The sequence shown here is derived from an EMBL/GenBank/DDBJ whole genome shotgun (WGS) entry which is preliminary data.</text>
</comment>
<comment type="similarity">
    <text evidence="2">Belongs to the bacterial solute-binding protein 5 family.</text>
</comment>
<dbReference type="InterPro" id="IPR000914">
    <property type="entry name" value="SBP_5_dom"/>
</dbReference>
<dbReference type="InterPro" id="IPR030678">
    <property type="entry name" value="Peptide/Ni-bd"/>
</dbReference>
<dbReference type="Gene3D" id="3.90.76.10">
    <property type="entry name" value="Dipeptide-binding Protein, Domain 1"/>
    <property type="match status" value="1"/>
</dbReference>
<organism evidence="7 8">
    <name type="scientific">Teichococcus globiformis</name>
    <dbReference type="NCBI Taxonomy" id="2307229"/>
    <lineage>
        <taxon>Bacteria</taxon>
        <taxon>Pseudomonadati</taxon>
        <taxon>Pseudomonadota</taxon>
        <taxon>Alphaproteobacteria</taxon>
        <taxon>Acetobacterales</taxon>
        <taxon>Roseomonadaceae</taxon>
        <taxon>Roseomonas</taxon>
    </lineage>
</organism>
<dbReference type="RefSeq" id="WP_379594811.1">
    <property type="nucleotide sequence ID" value="NZ_JBHRTN010000006.1"/>
</dbReference>
<dbReference type="EMBL" id="JBHRTN010000006">
    <property type="protein sequence ID" value="MFC3124390.1"/>
    <property type="molecule type" value="Genomic_DNA"/>
</dbReference>
<evidence type="ECO:0000313" key="8">
    <source>
        <dbReference type="Proteomes" id="UP001595593"/>
    </source>
</evidence>